<dbReference type="AlphaFoldDB" id="A0A8B6F886"/>
<proteinExistence type="predicted"/>
<dbReference type="CDD" id="cd00087">
    <property type="entry name" value="FReD"/>
    <property type="match status" value="1"/>
</dbReference>
<dbReference type="PANTHER" id="PTHR19143">
    <property type="entry name" value="FIBRINOGEN/TENASCIN/ANGIOPOEITIN"/>
    <property type="match status" value="1"/>
</dbReference>
<organism evidence="2 3">
    <name type="scientific">Mytilus galloprovincialis</name>
    <name type="common">Mediterranean mussel</name>
    <dbReference type="NCBI Taxonomy" id="29158"/>
    <lineage>
        <taxon>Eukaryota</taxon>
        <taxon>Metazoa</taxon>
        <taxon>Spiralia</taxon>
        <taxon>Lophotrochozoa</taxon>
        <taxon>Mollusca</taxon>
        <taxon>Bivalvia</taxon>
        <taxon>Autobranchia</taxon>
        <taxon>Pteriomorphia</taxon>
        <taxon>Mytilida</taxon>
        <taxon>Mytiloidea</taxon>
        <taxon>Mytilidae</taxon>
        <taxon>Mytilinae</taxon>
        <taxon>Mytilus</taxon>
    </lineage>
</organism>
<evidence type="ECO:0000259" key="1">
    <source>
        <dbReference type="PROSITE" id="PS51406"/>
    </source>
</evidence>
<name>A0A8B6F886_MYTGA</name>
<dbReference type="PROSITE" id="PS51406">
    <property type="entry name" value="FIBRINOGEN_C_2"/>
    <property type="match status" value="1"/>
</dbReference>
<comment type="caution">
    <text evidence="2">The sequence shown here is derived from an EMBL/GenBank/DDBJ whole genome shotgun (WGS) entry which is preliminary data.</text>
</comment>
<dbReference type="SUPFAM" id="SSF56496">
    <property type="entry name" value="Fibrinogen C-terminal domain-like"/>
    <property type="match status" value="1"/>
</dbReference>
<dbReference type="SMART" id="SM00186">
    <property type="entry name" value="FBG"/>
    <property type="match status" value="1"/>
</dbReference>
<protein>
    <recommendedName>
        <fullName evidence="1">Fibrinogen C-terminal domain-containing protein</fullName>
    </recommendedName>
</protein>
<gene>
    <name evidence="2" type="ORF">MGAL_10B068239</name>
</gene>
<dbReference type="Gene3D" id="3.90.215.10">
    <property type="entry name" value="Gamma Fibrinogen, chain A, domain 1"/>
    <property type="match status" value="1"/>
</dbReference>
<reference evidence="2" key="1">
    <citation type="submission" date="2018-11" db="EMBL/GenBank/DDBJ databases">
        <authorList>
            <person name="Alioto T."/>
            <person name="Alioto T."/>
        </authorList>
    </citation>
    <scope>NUCLEOTIDE SEQUENCE</scope>
</reference>
<dbReference type="OrthoDB" id="6084198at2759"/>
<keyword evidence="3" id="KW-1185">Reference proteome</keyword>
<dbReference type="InterPro" id="IPR036056">
    <property type="entry name" value="Fibrinogen-like_C"/>
</dbReference>
<feature type="non-terminal residue" evidence="2">
    <location>
        <position position="539"/>
    </location>
</feature>
<dbReference type="Proteomes" id="UP000596742">
    <property type="component" value="Unassembled WGS sequence"/>
</dbReference>
<dbReference type="InterPro" id="IPR014716">
    <property type="entry name" value="Fibrinogen_a/b/g_C_1"/>
</dbReference>
<evidence type="ECO:0000313" key="2">
    <source>
        <dbReference type="EMBL" id="VDI45881.1"/>
    </source>
</evidence>
<dbReference type="EMBL" id="UYJE01006418">
    <property type="protein sequence ID" value="VDI45881.1"/>
    <property type="molecule type" value="Genomic_DNA"/>
</dbReference>
<dbReference type="GO" id="GO:0005615">
    <property type="term" value="C:extracellular space"/>
    <property type="evidence" value="ECO:0007669"/>
    <property type="project" value="TreeGrafter"/>
</dbReference>
<dbReference type="InterPro" id="IPR050373">
    <property type="entry name" value="Fibrinogen_C-term_domain"/>
</dbReference>
<accession>A0A8B6F886</accession>
<sequence>SERVCYSCSSMKEDEACQHVMVCNKDEICFVQKYFTLGNETRYDFGCTYQELCQKDITGHILGKRNEHAHIACQKCCNDSNICNNDRSCGNIITRQKCLSCDHVDNPKVCNNTMACDKGELCLHDKNILGRRTSSGRHFTCERCCDGTELCNTDLQCTHQEQKTINASCRSTNECGSNLVCSSERCQCASRDDFWDNTACITNITRSTVEKKVNGEVCTESIQCHAPLLCIRNKCSCLSTQYWNGTRCLPSKSVNSTCDATRECIESLFCLHGKCQCDYAHDYWMGSSCTNKKSFNSTCTSNDECETFRCIDSTCVCTSTSEYWSGSQCLRGIECADLPITKDGIYTIYPRGVNQPIRVFCVVRQNEKWTVIQRRQNGSVDFYRTWNEYKHGFGSAYGEYWLGNDNIHLISTNGRHELSIYMETAGGEHHTANYTTFEISDDQSLYVLLATGYSGDAGYDCLDNHNDIVKANGKPFTTKDRDNDKYNGNYAVLLKSAWWYSSNYYSDLNKAYNKNSGKMYWAALSGGVSKSIMMIKRIH</sequence>
<dbReference type="InterPro" id="IPR002181">
    <property type="entry name" value="Fibrinogen_a/b/g_C_dom"/>
</dbReference>
<feature type="domain" description="Fibrinogen C-terminal" evidence="1">
    <location>
        <begin position="326"/>
        <end position="539"/>
    </location>
</feature>
<dbReference type="Pfam" id="PF00147">
    <property type="entry name" value="Fibrinogen_C"/>
    <property type="match status" value="1"/>
</dbReference>
<evidence type="ECO:0000313" key="3">
    <source>
        <dbReference type="Proteomes" id="UP000596742"/>
    </source>
</evidence>
<dbReference type="PANTHER" id="PTHR19143:SF444">
    <property type="entry name" value="PROTEIN SCABROUS"/>
    <property type="match status" value="1"/>
</dbReference>